<dbReference type="Pfam" id="PF13505">
    <property type="entry name" value="OMP_b-brl"/>
    <property type="match status" value="1"/>
</dbReference>
<keyword evidence="1" id="KW-0732">Signal</keyword>
<dbReference type="AlphaFoldDB" id="A0A370DDY4"/>
<dbReference type="SUPFAM" id="SSF56925">
    <property type="entry name" value="OMPA-like"/>
    <property type="match status" value="1"/>
</dbReference>
<evidence type="ECO:0000256" key="1">
    <source>
        <dbReference type="ARBA" id="ARBA00022729"/>
    </source>
</evidence>
<organism evidence="3 4">
    <name type="scientific">endosymbiont of Galathealinum brachiosum</name>
    <dbReference type="NCBI Taxonomy" id="2200906"/>
    <lineage>
        <taxon>Bacteria</taxon>
        <taxon>Pseudomonadati</taxon>
        <taxon>Pseudomonadota</taxon>
        <taxon>Gammaproteobacteria</taxon>
        <taxon>sulfur-oxidizing symbionts</taxon>
    </lineage>
</organism>
<keyword evidence="4" id="KW-1185">Reference proteome</keyword>
<feature type="domain" description="Outer membrane protein beta-barrel" evidence="2">
    <location>
        <begin position="64"/>
        <end position="219"/>
    </location>
</feature>
<evidence type="ECO:0000313" key="3">
    <source>
        <dbReference type="EMBL" id="RDH83109.1"/>
    </source>
</evidence>
<dbReference type="InterPro" id="IPR027385">
    <property type="entry name" value="Beta-barrel_OMP"/>
</dbReference>
<evidence type="ECO:0000259" key="2">
    <source>
        <dbReference type="Pfam" id="PF13505"/>
    </source>
</evidence>
<accession>A0A370DDY4</accession>
<proteinExistence type="predicted"/>
<dbReference type="InterPro" id="IPR030820">
    <property type="entry name" value="OMP_myx_plus_Proteobacteria"/>
</dbReference>
<dbReference type="NCBIfam" id="TIGR04565">
    <property type="entry name" value="OMP_myx_plus"/>
    <property type="match status" value="1"/>
</dbReference>
<sequence>MEGRIRSLLLGCFYFLIALTSANINASELEVEQVTKPVIQPDIERLEFQESKINPDNFEVILSFGLLSIEDFGTSSVIGAKFAYRVSENFFTDVEFGFSSAGKTSIEVLLPSTPILSSDERDFTYYLVNVGYDLFPGESFVSDNTTFNTALYVIAGAGNTEFAGRDNFTFSWGFGYRVVTNNYMTIYADVRDHTFEIDLFGQAKRTHNMEISFGAGFYF</sequence>
<dbReference type="EMBL" id="QFXC01000011">
    <property type="protein sequence ID" value="RDH83109.1"/>
    <property type="molecule type" value="Genomic_DNA"/>
</dbReference>
<reference evidence="3 4" key="1">
    <citation type="journal article" date="2018" name="ISME J.">
        <title>Endosymbiont genomes yield clues of tubeworm success.</title>
        <authorList>
            <person name="Li Y."/>
            <person name="Liles M.R."/>
            <person name="Halanych K.M."/>
        </authorList>
    </citation>
    <scope>NUCLEOTIDE SEQUENCE [LARGE SCALE GENOMIC DNA]</scope>
    <source>
        <strain evidence="3">A1464</strain>
    </source>
</reference>
<evidence type="ECO:0000313" key="4">
    <source>
        <dbReference type="Proteomes" id="UP000254266"/>
    </source>
</evidence>
<protein>
    <submittedName>
        <fullName evidence="3">Outer membrane beta-barrel domain-containing protein</fullName>
    </submittedName>
</protein>
<gene>
    <name evidence="3" type="ORF">DIZ80_12700</name>
</gene>
<dbReference type="InterPro" id="IPR011250">
    <property type="entry name" value="OMP/PagP_B-barrel"/>
</dbReference>
<comment type="caution">
    <text evidence="3">The sequence shown here is derived from an EMBL/GenBank/DDBJ whole genome shotgun (WGS) entry which is preliminary data.</text>
</comment>
<name>A0A370DDY4_9GAMM</name>
<dbReference type="Proteomes" id="UP000254266">
    <property type="component" value="Unassembled WGS sequence"/>
</dbReference>